<dbReference type="EMBL" id="BMIH01000002">
    <property type="protein sequence ID" value="GGB27147.1"/>
    <property type="molecule type" value="Genomic_DNA"/>
</dbReference>
<gene>
    <name evidence="1" type="ORF">GCM10011380_15960</name>
</gene>
<comment type="caution">
    <text evidence="1">The sequence shown here is derived from an EMBL/GenBank/DDBJ whole genome shotgun (WGS) entry which is preliminary data.</text>
</comment>
<dbReference type="PIRSF" id="PIRSF000709">
    <property type="entry name" value="6PFK_2-Ptase"/>
    <property type="match status" value="1"/>
</dbReference>
<dbReference type="SMART" id="SM00855">
    <property type="entry name" value="PGAM"/>
    <property type="match status" value="1"/>
</dbReference>
<dbReference type="PANTHER" id="PTHR48100:SF2">
    <property type="entry name" value="CONSERVED PROTEIN"/>
    <property type="match status" value="1"/>
</dbReference>
<dbReference type="InterPro" id="IPR029033">
    <property type="entry name" value="His_PPase_superfam"/>
</dbReference>
<dbReference type="Proteomes" id="UP000623067">
    <property type="component" value="Unassembled WGS sequence"/>
</dbReference>
<name>A0A916T167_9SPHN</name>
<dbReference type="AlphaFoldDB" id="A0A916T167"/>
<dbReference type="CDD" id="cd07067">
    <property type="entry name" value="HP_PGM_like"/>
    <property type="match status" value="1"/>
</dbReference>
<dbReference type="InterPro" id="IPR013078">
    <property type="entry name" value="His_Pase_superF_clade-1"/>
</dbReference>
<dbReference type="RefSeq" id="WP_188658212.1">
    <property type="nucleotide sequence ID" value="NZ_BMIH01000002.1"/>
</dbReference>
<proteinExistence type="predicted"/>
<organism evidence="1 2">
    <name type="scientific">Sphingomonas metalli</name>
    <dbReference type="NCBI Taxonomy" id="1779358"/>
    <lineage>
        <taxon>Bacteria</taxon>
        <taxon>Pseudomonadati</taxon>
        <taxon>Pseudomonadota</taxon>
        <taxon>Alphaproteobacteria</taxon>
        <taxon>Sphingomonadales</taxon>
        <taxon>Sphingomonadaceae</taxon>
        <taxon>Sphingomonas</taxon>
    </lineage>
</organism>
<evidence type="ECO:0000313" key="1">
    <source>
        <dbReference type="EMBL" id="GGB27147.1"/>
    </source>
</evidence>
<dbReference type="SUPFAM" id="SSF53254">
    <property type="entry name" value="Phosphoglycerate mutase-like"/>
    <property type="match status" value="1"/>
</dbReference>
<accession>A0A916T167</accession>
<dbReference type="Gene3D" id="3.40.50.1240">
    <property type="entry name" value="Phosphoglycerate mutase-like"/>
    <property type="match status" value="1"/>
</dbReference>
<reference evidence="1" key="2">
    <citation type="submission" date="2020-09" db="EMBL/GenBank/DDBJ databases">
        <authorList>
            <person name="Sun Q."/>
            <person name="Zhou Y."/>
        </authorList>
    </citation>
    <scope>NUCLEOTIDE SEQUENCE</scope>
    <source>
        <strain evidence="1">CGMCC 1.15330</strain>
    </source>
</reference>
<dbReference type="GO" id="GO:0005737">
    <property type="term" value="C:cytoplasm"/>
    <property type="evidence" value="ECO:0007669"/>
    <property type="project" value="TreeGrafter"/>
</dbReference>
<protein>
    <submittedName>
        <fullName evidence="1">Phosphoglycerate mutase</fullName>
    </submittedName>
</protein>
<dbReference type="GO" id="GO:0016791">
    <property type="term" value="F:phosphatase activity"/>
    <property type="evidence" value="ECO:0007669"/>
    <property type="project" value="TreeGrafter"/>
</dbReference>
<dbReference type="Pfam" id="PF00300">
    <property type="entry name" value="His_Phos_1"/>
    <property type="match status" value="1"/>
</dbReference>
<evidence type="ECO:0000313" key="2">
    <source>
        <dbReference type="Proteomes" id="UP000623067"/>
    </source>
</evidence>
<keyword evidence="2" id="KW-1185">Reference proteome</keyword>
<sequence>MARSILLARHGTHDEVGRILSGRSAIGLNASGHAEAAALAARLADEPLAEIHASPRPRTQQTAVRIADPRGLPVVTTAALDEIDFGSFTGRDFAELDGDADWQLWNARRATARCPGGETMEEVVARALGWMRGIGTSSGGGSILAVTHCDVIRGMIAFLSGAGLDRLYDLPCAPGSLARFSVDAARDGGAIRIVSLPE</sequence>
<dbReference type="InterPro" id="IPR050275">
    <property type="entry name" value="PGM_Phosphatase"/>
</dbReference>
<dbReference type="PANTHER" id="PTHR48100">
    <property type="entry name" value="BROAD-SPECIFICITY PHOSPHATASE YOR283W-RELATED"/>
    <property type="match status" value="1"/>
</dbReference>
<reference evidence="1" key="1">
    <citation type="journal article" date="2014" name="Int. J. Syst. Evol. Microbiol.">
        <title>Complete genome sequence of Corynebacterium casei LMG S-19264T (=DSM 44701T), isolated from a smear-ripened cheese.</title>
        <authorList>
            <consortium name="US DOE Joint Genome Institute (JGI-PGF)"/>
            <person name="Walter F."/>
            <person name="Albersmeier A."/>
            <person name="Kalinowski J."/>
            <person name="Ruckert C."/>
        </authorList>
    </citation>
    <scope>NUCLEOTIDE SEQUENCE</scope>
    <source>
        <strain evidence="1">CGMCC 1.15330</strain>
    </source>
</reference>